<reference evidence="10" key="2">
    <citation type="submission" date="2020-09" db="EMBL/GenBank/DDBJ databases">
        <authorList>
            <person name="Sun Q."/>
            <person name="Zhou Y."/>
        </authorList>
    </citation>
    <scope>NUCLEOTIDE SEQUENCE</scope>
    <source>
        <strain evidence="10">CGMCC 4.7306</strain>
    </source>
</reference>
<proteinExistence type="inferred from homology"/>
<feature type="transmembrane region" description="Helical" evidence="7">
    <location>
        <begin position="123"/>
        <end position="142"/>
    </location>
</feature>
<evidence type="ECO:0000313" key="10">
    <source>
        <dbReference type="EMBL" id="GGL83715.1"/>
    </source>
</evidence>
<evidence type="ECO:0000256" key="7">
    <source>
        <dbReference type="RuleBase" id="RU366058"/>
    </source>
</evidence>
<comment type="caution">
    <text evidence="7">Lacks conserved residue(s) required for the propagation of feature annotation.</text>
</comment>
<dbReference type="GO" id="GO:0005886">
    <property type="term" value="C:plasma membrane"/>
    <property type="evidence" value="ECO:0007669"/>
    <property type="project" value="UniProtKB-SubCell"/>
</dbReference>
<dbReference type="InterPro" id="IPR032816">
    <property type="entry name" value="VTT_dom"/>
</dbReference>
<organism evidence="10 11">
    <name type="scientific">Microlunatus endophyticus</name>
    <dbReference type="NCBI Taxonomy" id="1716077"/>
    <lineage>
        <taxon>Bacteria</taxon>
        <taxon>Bacillati</taxon>
        <taxon>Actinomycetota</taxon>
        <taxon>Actinomycetes</taxon>
        <taxon>Propionibacteriales</taxon>
        <taxon>Propionibacteriaceae</taxon>
        <taxon>Microlunatus</taxon>
    </lineage>
</organism>
<evidence type="ECO:0000256" key="3">
    <source>
        <dbReference type="ARBA" id="ARBA00022475"/>
    </source>
</evidence>
<keyword evidence="11" id="KW-1185">Reference proteome</keyword>
<reference evidence="10" key="1">
    <citation type="journal article" date="2014" name="Int. J. Syst. Evol. Microbiol.">
        <title>Complete genome sequence of Corynebacterium casei LMG S-19264T (=DSM 44701T), isolated from a smear-ripened cheese.</title>
        <authorList>
            <consortium name="US DOE Joint Genome Institute (JGI-PGF)"/>
            <person name="Walter F."/>
            <person name="Albersmeier A."/>
            <person name="Kalinowski J."/>
            <person name="Ruckert C."/>
        </authorList>
    </citation>
    <scope>NUCLEOTIDE SEQUENCE</scope>
    <source>
        <strain evidence="10">CGMCC 4.7306</strain>
    </source>
</reference>
<evidence type="ECO:0000256" key="2">
    <source>
        <dbReference type="ARBA" id="ARBA00008640"/>
    </source>
</evidence>
<dbReference type="EMBL" id="BMMZ01000022">
    <property type="protein sequence ID" value="GGL83715.1"/>
    <property type="molecule type" value="Genomic_DNA"/>
</dbReference>
<keyword evidence="6 7" id="KW-0472">Membrane</keyword>
<evidence type="ECO:0000256" key="6">
    <source>
        <dbReference type="ARBA" id="ARBA00023136"/>
    </source>
</evidence>
<dbReference type="PANTHER" id="PTHR12677:SF59">
    <property type="entry name" value="GOLGI APPARATUS MEMBRANE PROTEIN TVP38-RELATED"/>
    <property type="match status" value="1"/>
</dbReference>
<protein>
    <recommendedName>
        <fullName evidence="7">TVP38/TMEM64 family membrane protein</fullName>
    </recommendedName>
</protein>
<sequence length="208" mass="21633">MVKLALLAVFLVAASAVPFVPTGEVVAGALAWHGLSGWGTILVFFVAWAASCLGDTILFTATGRIAGTLTRWIHRKAAGDRVTKALQTIGRGPVLGMSLARLIPGARAPMIITLGLTNATRRAFLVGDLIGCGLWAALYTTIGTIGSHITGNPVLAVAGAAAAAALIGIIGQRIHTNRTYPQEAPNQQAPTEHTPNHQSADALHNEQH</sequence>
<dbReference type="PANTHER" id="PTHR12677">
    <property type="entry name" value="GOLGI APPARATUS MEMBRANE PROTEIN TVP38-RELATED"/>
    <property type="match status" value="1"/>
</dbReference>
<comment type="similarity">
    <text evidence="2 7">Belongs to the TVP38/TMEM64 family.</text>
</comment>
<name>A0A917SJM8_9ACTN</name>
<evidence type="ECO:0000259" key="9">
    <source>
        <dbReference type="Pfam" id="PF09335"/>
    </source>
</evidence>
<evidence type="ECO:0000313" key="11">
    <source>
        <dbReference type="Proteomes" id="UP000613840"/>
    </source>
</evidence>
<dbReference type="Proteomes" id="UP000613840">
    <property type="component" value="Unassembled WGS sequence"/>
</dbReference>
<gene>
    <name evidence="10" type="ORF">GCM10011575_47580</name>
</gene>
<accession>A0A917SJM8</accession>
<evidence type="ECO:0000256" key="8">
    <source>
        <dbReference type="SAM" id="MobiDB-lite"/>
    </source>
</evidence>
<dbReference type="RefSeq" id="WP_188898576.1">
    <property type="nucleotide sequence ID" value="NZ_BMMZ01000022.1"/>
</dbReference>
<dbReference type="AlphaFoldDB" id="A0A917SJM8"/>
<comment type="caution">
    <text evidence="10">The sequence shown here is derived from an EMBL/GenBank/DDBJ whole genome shotgun (WGS) entry which is preliminary data.</text>
</comment>
<evidence type="ECO:0000256" key="1">
    <source>
        <dbReference type="ARBA" id="ARBA00004651"/>
    </source>
</evidence>
<feature type="compositionally biased region" description="Polar residues" evidence="8">
    <location>
        <begin position="182"/>
        <end position="199"/>
    </location>
</feature>
<dbReference type="Pfam" id="PF09335">
    <property type="entry name" value="VTT_dom"/>
    <property type="match status" value="1"/>
</dbReference>
<keyword evidence="3 7" id="KW-1003">Cell membrane</keyword>
<keyword evidence="4 7" id="KW-0812">Transmembrane</keyword>
<feature type="transmembrane region" description="Helical" evidence="7">
    <location>
        <begin position="154"/>
        <end position="171"/>
    </location>
</feature>
<keyword evidence="5 7" id="KW-1133">Transmembrane helix</keyword>
<comment type="subcellular location">
    <subcellularLocation>
        <location evidence="1 7">Cell membrane</location>
        <topology evidence="1 7">Multi-pass membrane protein</topology>
    </subcellularLocation>
</comment>
<dbReference type="InterPro" id="IPR015414">
    <property type="entry name" value="TMEM64"/>
</dbReference>
<feature type="domain" description="VTT" evidence="9">
    <location>
        <begin position="26"/>
        <end position="143"/>
    </location>
</feature>
<feature type="region of interest" description="Disordered" evidence="8">
    <location>
        <begin position="182"/>
        <end position="208"/>
    </location>
</feature>
<evidence type="ECO:0000256" key="4">
    <source>
        <dbReference type="ARBA" id="ARBA00022692"/>
    </source>
</evidence>
<evidence type="ECO:0000256" key="5">
    <source>
        <dbReference type="ARBA" id="ARBA00022989"/>
    </source>
</evidence>
<feature type="transmembrane region" description="Helical" evidence="7">
    <location>
        <begin position="40"/>
        <end position="61"/>
    </location>
</feature>